<reference evidence="4" key="1">
    <citation type="submission" date="2018-08" db="EMBL/GenBank/DDBJ databases">
        <authorList>
            <person name="Kim S.-J."/>
            <person name="Jung G.-Y."/>
        </authorList>
    </citation>
    <scope>NUCLEOTIDE SEQUENCE [LARGE SCALE GENOMIC DNA]</scope>
    <source>
        <strain evidence="4">GY_H</strain>
    </source>
</reference>
<dbReference type="Pfam" id="PF01230">
    <property type="entry name" value="HIT"/>
    <property type="match status" value="1"/>
</dbReference>
<dbReference type="InterPro" id="IPR011146">
    <property type="entry name" value="HIT-like"/>
</dbReference>
<dbReference type="Gene3D" id="3.30.428.10">
    <property type="entry name" value="HIT-like"/>
    <property type="match status" value="1"/>
</dbReference>
<evidence type="ECO:0000313" key="4">
    <source>
        <dbReference type="Proteomes" id="UP000263993"/>
    </source>
</evidence>
<dbReference type="GO" id="GO:0003824">
    <property type="term" value="F:catalytic activity"/>
    <property type="evidence" value="ECO:0007669"/>
    <property type="project" value="InterPro"/>
</dbReference>
<comment type="caution">
    <text evidence="1">Lacks conserved residue(s) required for the propagation of feature annotation.</text>
</comment>
<feature type="domain" description="HIT" evidence="2">
    <location>
        <begin position="38"/>
        <end position="107"/>
    </location>
</feature>
<organism evidence="3 4">
    <name type="scientific">Undibacter mobilis</name>
    <dbReference type="NCBI Taxonomy" id="2292256"/>
    <lineage>
        <taxon>Bacteria</taxon>
        <taxon>Pseudomonadati</taxon>
        <taxon>Pseudomonadota</taxon>
        <taxon>Alphaproteobacteria</taxon>
        <taxon>Hyphomicrobiales</taxon>
        <taxon>Nitrobacteraceae</taxon>
        <taxon>Undibacter</taxon>
    </lineage>
</organism>
<dbReference type="EMBL" id="QRGO01000001">
    <property type="protein sequence ID" value="RDV04474.1"/>
    <property type="molecule type" value="Genomic_DNA"/>
</dbReference>
<dbReference type="Proteomes" id="UP000263993">
    <property type="component" value="Unassembled WGS sequence"/>
</dbReference>
<dbReference type="InterPro" id="IPR036265">
    <property type="entry name" value="HIT-like_sf"/>
</dbReference>
<accession>A0A371BA89</accession>
<dbReference type="AlphaFoldDB" id="A0A371BA89"/>
<evidence type="ECO:0000313" key="3">
    <source>
        <dbReference type="EMBL" id="RDV04474.1"/>
    </source>
</evidence>
<comment type="caution">
    <text evidence="3">The sequence shown here is derived from an EMBL/GenBank/DDBJ whole genome shotgun (WGS) entry which is preliminary data.</text>
</comment>
<keyword evidence="4" id="KW-1185">Reference proteome</keyword>
<dbReference type="RefSeq" id="WP_115516501.1">
    <property type="nucleotide sequence ID" value="NZ_QRGO01000001.1"/>
</dbReference>
<sequence length="140" mass="15245">MPDTAFTLHPQLASDTVPVGDLPLCRVLLSKDANYSWLVLVPRRPDIVELIDLDPADRATLSAEIDMVSRALKAITECEKLNVAALGNVVPQLHVHVIGRRHSDAAWPKPVWGAAPALPYEPALRDGFVTALRRALGLSK</sequence>
<dbReference type="PIRSF" id="PIRSF000714">
    <property type="entry name" value="HIT"/>
    <property type="match status" value="1"/>
</dbReference>
<evidence type="ECO:0000256" key="1">
    <source>
        <dbReference type="PROSITE-ProRule" id="PRU00464"/>
    </source>
</evidence>
<name>A0A371BA89_9BRAD</name>
<protein>
    <submittedName>
        <fullName evidence="3">HIT domain-containing protein</fullName>
    </submittedName>
</protein>
<dbReference type="OrthoDB" id="9799145at2"/>
<dbReference type="InterPro" id="IPR026026">
    <property type="entry name" value="HIT_Hint"/>
</dbReference>
<evidence type="ECO:0000259" key="2">
    <source>
        <dbReference type="PROSITE" id="PS51084"/>
    </source>
</evidence>
<proteinExistence type="predicted"/>
<dbReference type="PROSITE" id="PS51084">
    <property type="entry name" value="HIT_2"/>
    <property type="match status" value="1"/>
</dbReference>
<dbReference type="SUPFAM" id="SSF54197">
    <property type="entry name" value="HIT-like"/>
    <property type="match status" value="1"/>
</dbReference>
<gene>
    <name evidence="3" type="ORF">DXH78_07785</name>
</gene>